<dbReference type="AlphaFoldDB" id="A0AAV9JI49"/>
<proteinExistence type="inferred from homology"/>
<keyword evidence="3" id="KW-1185">Reference proteome</keyword>
<accession>A0AAV9JI49</accession>
<gene>
    <name evidence="2" type="ORF">LTR36_004126</name>
</gene>
<evidence type="ECO:0000313" key="3">
    <source>
        <dbReference type="Proteomes" id="UP001324427"/>
    </source>
</evidence>
<dbReference type="EMBL" id="JAVFHQ010000024">
    <property type="protein sequence ID" value="KAK4544554.1"/>
    <property type="molecule type" value="Genomic_DNA"/>
</dbReference>
<dbReference type="InterPro" id="IPR002347">
    <property type="entry name" value="SDR_fam"/>
</dbReference>
<name>A0AAV9JI49_9PEZI</name>
<evidence type="ECO:0000313" key="2">
    <source>
        <dbReference type="EMBL" id="KAK4544554.1"/>
    </source>
</evidence>
<reference evidence="2 3" key="1">
    <citation type="submission" date="2021-11" db="EMBL/GenBank/DDBJ databases">
        <title>Black yeast isolated from Biological Soil Crust.</title>
        <authorList>
            <person name="Kurbessoian T."/>
        </authorList>
    </citation>
    <scope>NUCLEOTIDE SEQUENCE [LARGE SCALE GENOMIC DNA]</scope>
    <source>
        <strain evidence="2 3">CCFEE 5522</strain>
    </source>
</reference>
<dbReference type="PANTHER" id="PTHR42760">
    <property type="entry name" value="SHORT-CHAIN DEHYDROGENASES/REDUCTASES FAMILY MEMBER"/>
    <property type="match status" value="1"/>
</dbReference>
<evidence type="ECO:0000256" key="1">
    <source>
        <dbReference type="ARBA" id="ARBA00006484"/>
    </source>
</evidence>
<dbReference type="PRINTS" id="PR00081">
    <property type="entry name" value="GDHRDH"/>
</dbReference>
<dbReference type="Pfam" id="PF00106">
    <property type="entry name" value="adh_short"/>
    <property type="match status" value="1"/>
</dbReference>
<comment type="similarity">
    <text evidence="1">Belongs to the short-chain dehydrogenases/reductases (SDR) family.</text>
</comment>
<dbReference type="CDD" id="cd05233">
    <property type="entry name" value="SDR_c"/>
    <property type="match status" value="1"/>
</dbReference>
<dbReference type="GO" id="GO:0016616">
    <property type="term" value="F:oxidoreductase activity, acting on the CH-OH group of donors, NAD or NADP as acceptor"/>
    <property type="evidence" value="ECO:0007669"/>
    <property type="project" value="TreeGrafter"/>
</dbReference>
<comment type="caution">
    <text evidence="2">The sequence shown here is derived from an EMBL/GenBank/DDBJ whole genome shotgun (WGS) entry which is preliminary data.</text>
</comment>
<sequence>MMHWWPCATGSTAYLPAASANIVPHSSDLHKVAVITGASSSIGRATAFAYSVEGAHIVNADLRETTKYQSHSEETRGTTHDRFRENGGQTIFVQADVTKRQSVEDAVQAAVKEFGRVDIVVNNAGITFESRDLRPVWDVPIETWETTQSTNSTGVFSGIKYASAHMLKQDPHPSGDRG</sequence>
<organism evidence="2 3">
    <name type="scientific">Oleoguttula mirabilis</name>
    <dbReference type="NCBI Taxonomy" id="1507867"/>
    <lineage>
        <taxon>Eukaryota</taxon>
        <taxon>Fungi</taxon>
        <taxon>Dikarya</taxon>
        <taxon>Ascomycota</taxon>
        <taxon>Pezizomycotina</taxon>
        <taxon>Dothideomycetes</taxon>
        <taxon>Dothideomycetidae</taxon>
        <taxon>Mycosphaerellales</taxon>
        <taxon>Teratosphaeriaceae</taxon>
        <taxon>Oleoguttula</taxon>
    </lineage>
</organism>
<dbReference type="Gene3D" id="3.40.50.720">
    <property type="entry name" value="NAD(P)-binding Rossmann-like Domain"/>
    <property type="match status" value="1"/>
</dbReference>
<dbReference type="InterPro" id="IPR036291">
    <property type="entry name" value="NAD(P)-bd_dom_sf"/>
</dbReference>
<dbReference type="Proteomes" id="UP001324427">
    <property type="component" value="Unassembled WGS sequence"/>
</dbReference>
<dbReference type="PANTHER" id="PTHR42760:SF124">
    <property type="entry name" value="SHORT-CHAIN DEHYDROGENASE_REDUCTASE"/>
    <property type="match status" value="1"/>
</dbReference>
<dbReference type="SUPFAM" id="SSF51735">
    <property type="entry name" value="NAD(P)-binding Rossmann-fold domains"/>
    <property type="match status" value="1"/>
</dbReference>
<protein>
    <submittedName>
        <fullName evidence="2">Uncharacterized protein</fullName>
    </submittedName>
</protein>